<dbReference type="SUPFAM" id="SSF46955">
    <property type="entry name" value="Putative DNA-binding domain"/>
    <property type="match status" value="1"/>
</dbReference>
<dbReference type="GO" id="GO:0006355">
    <property type="term" value="P:regulation of DNA-templated transcription"/>
    <property type="evidence" value="ECO:0007669"/>
    <property type="project" value="InterPro"/>
</dbReference>
<dbReference type="EMBL" id="BOPF01000017">
    <property type="protein sequence ID" value="GIJ47736.1"/>
    <property type="molecule type" value="Genomic_DNA"/>
</dbReference>
<proteinExistence type="predicted"/>
<dbReference type="RefSeq" id="WP_203901247.1">
    <property type="nucleotide sequence ID" value="NZ_BOPF01000017.1"/>
</dbReference>
<accession>A0A8J3YPX2</accession>
<gene>
    <name evidence="3" type="ORF">Val02_46220</name>
</gene>
<dbReference type="Gene3D" id="1.10.1660.10">
    <property type="match status" value="1"/>
</dbReference>
<evidence type="ECO:0000259" key="2">
    <source>
        <dbReference type="Pfam" id="PF13411"/>
    </source>
</evidence>
<name>A0A8J3YPX2_9ACTN</name>
<dbReference type="InterPro" id="IPR000551">
    <property type="entry name" value="MerR-type_HTH_dom"/>
</dbReference>
<evidence type="ECO:0000313" key="4">
    <source>
        <dbReference type="Proteomes" id="UP000619260"/>
    </source>
</evidence>
<evidence type="ECO:0000256" key="1">
    <source>
        <dbReference type="SAM" id="MobiDB-lite"/>
    </source>
</evidence>
<organism evidence="3 4">
    <name type="scientific">Virgisporangium aliadipatigenens</name>
    <dbReference type="NCBI Taxonomy" id="741659"/>
    <lineage>
        <taxon>Bacteria</taxon>
        <taxon>Bacillati</taxon>
        <taxon>Actinomycetota</taxon>
        <taxon>Actinomycetes</taxon>
        <taxon>Micromonosporales</taxon>
        <taxon>Micromonosporaceae</taxon>
        <taxon>Virgisporangium</taxon>
    </lineage>
</organism>
<dbReference type="InterPro" id="IPR009061">
    <property type="entry name" value="DNA-bd_dom_put_sf"/>
</dbReference>
<sequence length="231" mass="23799">MASDWTLDDLVARVGDALGAVDYRGAPNGRVRDVPDRRAVRWYTTIGLLDRPAAMRGRTALYGTRHLAQLVAIKRRQAEGRSLTEIQAELVGATDARLAEIAGLPVNPDSIGSAGSTVDGSDADTVTVRPRAAFWTSVPAPPASPALSAPPEPGASLAAPVPSAPRAEREASRAAPAPDGVLTGVPLGGGAVLLLPATPGPEDLAALRDAARPLIDLLIARGLVPEDRSAP</sequence>
<dbReference type="Pfam" id="PF13411">
    <property type="entry name" value="MerR_1"/>
    <property type="match status" value="1"/>
</dbReference>
<feature type="domain" description="HTH merR-type" evidence="2">
    <location>
        <begin position="37"/>
        <end position="88"/>
    </location>
</feature>
<evidence type="ECO:0000313" key="3">
    <source>
        <dbReference type="EMBL" id="GIJ47736.1"/>
    </source>
</evidence>
<feature type="compositionally biased region" description="Pro residues" evidence="1">
    <location>
        <begin position="139"/>
        <end position="153"/>
    </location>
</feature>
<comment type="caution">
    <text evidence="3">The sequence shown here is derived from an EMBL/GenBank/DDBJ whole genome shotgun (WGS) entry which is preliminary data.</text>
</comment>
<dbReference type="GO" id="GO:0003677">
    <property type="term" value="F:DNA binding"/>
    <property type="evidence" value="ECO:0007669"/>
    <property type="project" value="InterPro"/>
</dbReference>
<reference evidence="3" key="1">
    <citation type="submission" date="2021-01" db="EMBL/GenBank/DDBJ databases">
        <title>Whole genome shotgun sequence of Virgisporangium aliadipatigenens NBRC 105644.</title>
        <authorList>
            <person name="Komaki H."/>
            <person name="Tamura T."/>
        </authorList>
    </citation>
    <scope>NUCLEOTIDE SEQUENCE</scope>
    <source>
        <strain evidence="3">NBRC 105644</strain>
    </source>
</reference>
<feature type="region of interest" description="Disordered" evidence="1">
    <location>
        <begin position="137"/>
        <end position="181"/>
    </location>
</feature>
<dbReference type="Proteomes" id="UP000619260">
    <property type="component" value="Unassembled WGS sequence"/>
</dbReference>
<keyword evidence="4" id="KW-1185">Reference proteome</keyword>
<dbReference type="AlphaFoldDB" id="A0A8J3YPX2"/>
<protein>
    <recommendedName>
        <fullName evidence="2">HTH merR-type domain-containing protein</fullName>
    </recommendedName>
</protein>